<dbReference type="EC" id="4.2.1.96" evidence="4"/>
<dbReference type="GO" id="GO:0008124">
    <property type="term" value="F:4-alpha-hydroxytetrahydrobiopterin dehydratase activity"/>
    <property type="evidence" value="ECO:0007669"/>
    <property type="project" value="UniProtKB-UniRule"/>
</dbReference>
<dbReference type="Proteomes" id="UP000230790">
    <property type="component" value="Unassembled WGS sequence"/>
</dbReference>
<proteinExistence type="inferred from homology"/>
<comment type="catalytic activity">
    <reaction evidence="1 4">
        <text>(4aS,6R)-4a-hydroxy-L-erythro-5,6,7,8-tetrahydrobiopterin = (6R)-L-erythro-6,7-dihydrobiopterin + H2O</text>
        <dbReference type="Rhea" id="RHEA:11920"/>
        <dbReference type="ChEBI" id="CHEBI:15377"/>
        <dbReference type="ChEBI" id="CHEBI:15642"/>
        <dbReference type="ChEBI" id="CHEBI:43120"/>
        <dbReference type="EC" id="4.2.1.96"/>
    </reaction>
</comment>
<evidence type="ECO:0000313" key="6">
    <source>
        <dbReference type="Proteomes" id="UP000230790"/>
    </source>
</evidence>
<name>A0A2M8QET6_9CHLR</name>
<organism evidence="5 6">
    <name type="scientific">Candidatus Thermofonsia Clade 3 bacterium</name>
    <dbReference type="NCBI Taxonomy" id="2364212"/>
    <lineage>
        <taxon>Bacteria</taxon>
        <taxon>Bacillati</taxon>
        <taxon>Chloroflexota</taxon>
        <taxon>Candidatus Thermofontia</taxon>
        <taxon>Candidatus Thermofonsia Clade 3</taxon>
    </lineage>
</organism>
<dbReference type="PANTHER" id="PTHR12599">
    <property type="entry name" value="PTERIN-4-ALPHA-CARBINOLAMINE DEHYDRATASE"/>
    <property type="match status" value="1"/>
</dbReference>
<accession>A0A2M8QET6</accession>
<dbReference type="HAMAP" id="MF_00434">
    <property type="entry name" value="Pterin_4_alpha"/>
    <property type="match status" value="1"/>
</dbReference>
<comment type="caution">
    <text evidence="5">The sequence shown here is derived from an EMBL/GenBank/DDBJ whole genome shotgun (WGS) entry which is preliminary data.</text>
</comment>
<sequence>MAKLDDAQIQERLAHAEGWRLNEAGEITKTFVFSGFPQSLMFATAVGVLAEAAQHHPDITIQWNKVTLALTTHDAGGLTDKDFDLARQIDGLPH</sequence>
<dbReference type="EMBL" id="PGTN01000017">
    <property type="protein sequence ID" value="PJF48325.1"/>
    <property type="molecule type" value="Genomic_DNA"/>
</dbReference>
<dbReference type="AlphaFoldDB" id="A0A2M8QET6"/>
<dbReference type="InterPro" id="IPR036428">
    <property type="entry name" value="PCD_sf"/>
</dbReference>
<dbReference type="GO" id="GO:0006729">
    <property type="term" value="P:tetrahydrobiopterin biosynthetic process"/>
    <property type="evidence" value="ECO:0007669"/>
    <property type="project" value="InterPro"/>
</dbReference>
<dbReference type="Gene3D" id="3.30.1360.20">
    <property type="entry name" value="Transcriptional coactivator/pterin dehydratase"/>
    <property type="match status" value="1"/>
</dbReference>
<protein>
    <recommendedName>
        <fullName evidence="4">Putative pterin-4-alpha-carbinolamine dehydratase</fullName>
        <shortName evidence="4">PHS</shortName>
        <ecNumber evidence="4">4.2.1.96</ecNumber>
    </recommendedName>
    <alternativeName>
        <fullName evidence="4">4-alpha-hydroxy-tetrahydropterin dehydratase</fullName>
    </alternativeName>
    <alternativeName>
        <fullName evidence="4">Pterin carbinolamine dehydratase</fullName>
        <shortName evidence="4">PCD</shortName>
    </alternativeName>
</protein>
<gene>
    <name evidence="5" type="ORF">CUN48_03945</name>
</gene>
<evidence type="ECO:0000256" key="4">
    <source>
        <dbReference type="HAMAP-Rule" id="MF_00434"/>
    </source>
</evidence>
<evidence type="ECO:0000256" key="1">
    <source>
        <dbReference type="ARBA" id="ARBA00001554"/>
    </source>
</evidence>
<evidence type="ECO:0000256" key="2">
    <source>
        <dbReference type="ARBA" id="ARBA00006472"/>
    </source>
</evidence>
<comment type="similarity">
    <text evidence="2 4">Belongs to the pterin-4-alpha-carbinolamine dehydratase family.</text>
</comment>
<evidence type="ECO:0000256" key="3">
    <source>
        <dbReference type="ARBA" id="ARBA00023239"/>
    </source>
</evidence>
<evidence type="ECO:0000313" key="5">
    <source>
        <dbReference type="EMBL" id="PJF48325.1"/>
    </source>
</evidence>
<dbReference type="Pfam" id="PF01329">
    <property type="entry name" value="Pterin_4a"/>
    <property type="match status" value="1"/>
</dbReference>
<dbReference type="CDD" id="cd00488">
    <property type="entry name" value="PCD_DCoH"/>
    <property type="match status" value="1"/>
</dbReference>
<dbReference type="SUPFAM" id="SSF55248">
    <property type="entry name" value="PCD-like"/>
    <property type="match status" value="1"/>
</dbReference>
<dbReference type="InterPro" id="IPR001533">
    <property type="entry name" value="Pterin_deHydtase"/>
</dbReference>
<dbReference type="PANTHER" id="PTHR12599:SF0">
    <property type="entry name" value="PTERIN-4-ALPHA-CARBINOLAMINE DEHYDRATASE"/>
    <property type="match status" value="1"/>
</dbReference>
<dbReference type="NCBIfam" id="NF002017">
    <property type="entry name" value="PRK00823.1-2"/>
    <property type="match status" value="1"/>
</dbReference>
<reference evidence="5 6" key="1">
    <citation type="submission" date="2017-11" db="EMBL/GenBank/DDBJ databases">
        <title>Evolution of Phototrophy in the Chloroflexi Phylum Driven by Horizontal Gene Transfer.</title>
        <authorList>
            <person name="Ward L.M."/>
            <person name="Hemp J."/>
            <person name="Shih P.M."/>
            <person name="Mcglynn S.E."/>
            <person name="Fischer W."/>
        </authorList>
    </citation>
    <scope>NUCLEOTIDE SEQUENCE [LARGE SCALE GENOMIC DNA]</scope>
    <source>
        <strain evidence="5">JP3_7</strain>
    </source>
</reference>
<keyword evidence="3 4" id="KW-0456">Lyase</keyword>